<dbReference type="Proteomes" id="UP000664293">
    <property type="component" value="Unassembled WGS sequence"/>
</dbReference>
<keyword evidence="1" id="KW-1133">Transmembrane helix</keyword>
<organism evidence="2 3">
    <name type="scientific">Microbulbifer salipaludis</name>
    <dbReference type="NCBI Taxonomy" id="187980"/>
    <lineage>
        <taxon>Bacteria</taxon>
        <taxon>Pseudomonadati</taxon>
        <taxon>Pseudomonadota</taxon>
        <taxon>Gammaproteobacteria</taxon>
        <taxon>Cellvibrionales</taxon>
        <taxon>Microbulbiferaceae</taxon>
        <taxon>Microbulbifer</taxon>
    </lineage>
</organism>
<keyword evidence="1" id="KW-0472">Membrane</keyword>
<gene>
    <name evidence="2" type="ORF">JF535_08240</name>
</gene>
<evidence type="ECO:0000256" key="1">
    <source>
        <dbReference type="SAM" id="Phobius"/>
    </source>
</evidence>
<keyword evidence="1" id="KW-0812">Transmembrane</keyword>
<feature type="transmembrane region" description="Helical" evidence="1">
    <location>
        <begin position="38"/>
        <end position="61"/>
    </location>
</feature>
<evidence type="ECO:0008006" key="4">
    <source>
        <dbReference type="Google" id="ProtNLM"/>
    </source>
</evidence>
<feature type="transmembrane region" description="Helical" evidence="1">
    <location>
        <begin position="105"/>
        <end position="126"/>
    </location>
</feature>
<evidence type="ECO:0000313" key="3">
    <source>
        <dbReference type="Proteomes" id="UP000664293"/>
    </source>
</evidence>
<feature type="transmembrane region" description="Helical" evidence="1">
    <location>
        <begin position="7"/>
        <end position="26"/>
    </location>
</feature>
<accession>A0ABS3E6A9</accession>
<dbReference type="EMBL" id="JAEKJR010000002">
    <property type="protein sequence ID" value="MBN8430840.1"/>
    <property type="molecule type" value="Genomic_DNA"/>
</dbReference>
<dbReference type="RefSeq" id="WP_207001094.1">
    <property type="nucleotide sequence ID" value="NZ_JAEKJR010000002.1"/>
</dbReference>
<keyword evidence="3" id="KW-1185">Reference proteome</keyword>
<sequence length="132" mass="14923">MRDYFSFLLVGALTGVFSIAIIQSSSYLAPEYFSQYQWLIYLLVYLSSSVVSFVVLTLGVFGGELRRMRRLPAYLCWTLTIAVVSSWLAVLIFECLYGVVWLRSYFIESLAPVIAVLLLSPITFLGSRKLLA</sequence>
<proteinExistence type="predicted"/>
<name>A0ABS3E6A9_9GAMM</name>
<reference evidence="2 3" key="1">
    <citation type="submission" date="2020-12" db="EMBL/GenBank/DDBJ databases">
        <title>Oil enriched cultivation method for isolating marine PHA-producing bacteria.</title>
        <authorList>
            <person name="Zheng W."/>
            <person name="Yu S."/>
            <person name="Huang Y."/>
        </authorList>
    </citation>
    <scope>NUCLEOTIDE SEQUENCE [LARGE SCALE GENOMIC DNA]</scope>
    <source>
        <strain evidence="2 3">SN0-2</strain>
    </source>
</reference>
<comment type="caution">
    <text evidence="2">The sequence shown here is derived from an EMBL/GenBank/DDBJ whole genome shotgun (WGS) entry which is preliminary data.</text>
</comment>
<feature type="transmembrane region" description="Helical" evidence="1">
    <location>
        <begin position="73"/>
        <end position="93"/>
    </location>
</feature>
<evidence type="ECO:0000313" key="2">
    <source>
        <dbReference type="EMBL" id="MBN8430840.1"/>
    </source>
</evidence>
<protein>
    <recommendedName>
        <fullName evidence="4">Histidine kinase N-terminal 7TM region domain-containing protein</fullName>
    </recommendedName>
</protein>